<dbReference type="InterPro" id="IPR017592">
    <property type="entry name" value="Pilus_assmbl_Flp-typ_CpaB"/>
</dbReference>
<feature type="domain" description="SAF" evidence="1">
    <location>
        <begin position="37"/>
        <end position="99"/>
    </location>
</feature>
<sequence length="296" mass="31523">MKNTRALLMIAISIAIGIGAVVLASRWMSEQSRVASSKVVVAALDIDLGTPLNPQMMTVADWPKGSVPAGATDDPKVLDTRVVKTSLLRGEPILESKLAPIGATGGLSAVISQGNRAITVRVNDVVGVAGFALPGNYVDIVVNTEDESAKAENTNKSISKIVLEHILVLAIAQEQSRDETKPKVVNAVTLEVTPEQAEKLDLARSVGSLSLVLRNQVDTSSVNTTGSTKKSLLNRVEQPVEASSQQPEVKTVVKKVVVYKRAKAKQAVEKQAPSDQVEVIRGTTKSIEVFKQNEGM</sequence>
<organism evidence="2">
    <name type="scientific">mine drainage metagenome</name>
    <dbReference type="NCBI Taxonomy" id="410659"/>
    <lineage>
        <taxon>unclassified sequences</taxon>
        <taxon>metagenomes</taxon>
        <taxon>ecological metagenomes</taxon>
    </lineage>
</organism>
<dbReference type="AlphaFoldDB" id="A0A1J5TBU4"/>
<accession>A0A1J5TBU4</accession>
<evidence type="ECO:0000259" key="1">
    <source>
        <dbReference type="SMART" id="SM00858"/>
    </source>
</evidence>
<dbReference type="Pfam" id="PF16976">
    <property type="entry name" value="RcpC"/>
    <property type="match status" value="1"/>
</dbReference>
<proteinExistence type="predicted"/>
<dbReference type="InterPro" id="IPR013974">
    <property type="entry name" value="SAF"/>
</dbReference>
<dbReference type="CDD" id="cd11614">
    <property type="entry name" value="SAF_CpaB_FlgA_like"/>
    <property type="match status" value="1"/>
</dbReference>
<comment type="caution">
    <text evidence="2">The sequence shown here is derived from an EMBL/GenBank/DDBJ whole genome shotgun (WGS) entry which is preliminary data.</text>
</comment>
<dbReference type="InterPro" id="IPR031571">
    <property type="entry name" value="RcpC_dom"/>
</dbReference>
<dbReference type="EMBL" id="MLJW01000004">
    <property type="protein sequence ID" value="OIR17587.1"/>
    <property type="molecule type" value="Genomic_DNA"/>
</dbReference>
<protein>
    <submittedName>
        <fullName evidence="2">SAF domain protein</fullName>
    </submittedName>
</protein>
<name>A0A1J5TBU4_9ZZZZ</name>
<dbReference type="NCBIfam" id="TIGR03177">
    <property type="entry name" value="pilus_cpaB"/>
    <property type="match status" value="1"/>
</dbReference>
<reference evidence="2" key="1">
    <citation type="submission" date="2016-10" db="EMBL/GenBank/DDBJ databases">
        <title>Sequence of Gallionella enrichment culture.</title>
        <authorList>
            <person name="Poehlein A."/>
            <person name="Muehling M."/>
            <person name="Daniel R."/>
        </authorList>
    </citation>
    <scope>NUCLEOTIDE SEQUENCE</scope>
</reference>
<dbReference type="Pfam" id="PF08666">
    <property type="entry name" value="SAF"/>
    <property type="match status" value="1"/>
</dbReference>
<dbReference type="SMART" id="SM00858">
    <property type="entry name" value="SAF"/>
    <property type="match status" value="1"/>
</dbReference>
<evidence type="ECO:0000313" key="2">
    <source>
        <dbReference type="EMBL" id="OIR17587.1"/>
    </source>
</evidence>
<gene>
    <name evidence="2" type="ORF">GALL_18050</name>
</gene>